<proteinExistence type="predicted"/>
<keyword evidence="3" id="KW-1185">Reference proteome</keyword>
<dbReference type="EMBL" id="VJMJ01000030">
    <property type="protein sequence ID" value="KAF0742221.1"/>
    <property type="molecule type" value="Genomic_DNA"/>
</dbReference>
<comment type="caution">
    <text evidence="2">The sequence shown here is derived from an EMBL/GenBank/DDBJ whole genome shotgun (WGS) entry which is preliminary data.</text>
</comment>
<dbReference type="VEuPathDB" id="FungiDB:AeMF1_014033"/>
<reference evidence="2 3" key="1">
    <citation type="submission" date="2019-07" db="EMBL/GenBank/DDBJ databases">
        <title>Genomics analysis of Aphanomyces spp. identifies a new class of oomycete effector associated with host adaptation.</title>
        <authorList>
            <person name="Gaulin E."/>
        </authorList>
    </citation>
    <scope>NUCLEOTIDE SEQUENCE [LARGE SCALE GENOMIC DNA]</scope>
    <source>
        <strain evidence="2 3">ATCC 201684</strain>
    </source>
</reference>
<dbReference type="AlphaFoldDB" id="A0A6G0XPH0"/>
<gene>
    <name evidence="2" type="ORF">Ae201684_002886</name>
</gene>
<protein>
    <submittedName>
        <fullName evidence="2">Uncharacterized protein</fullName>
    </submittedName>
</protein>
<organism evidence="2 3">
    <name type="scientific">Aphanomyces euteiches</name>
    <dbReference type="NCBI Taxonomy" id="100861"/>
    <lineage>
        <taxon>Eukaryota</taxon>
        <taxon>Sar</taxon>
        <taxon>Stramenopiles</taxon>
        <taxon>Oomycota</taxon>
        <taxon>Saprolegniomycetes</taxon>
        <taxon>Saprolegniales</taxon>
        <taxon>Verrucalvaceae</taxon>
        <taxon>Aphanomyces</taxon>
    </lineage>
</organism>
<evidence type="ECO:0000313" key="3">
    <source>
        <dbReference type="Proteomes" id="UP000481153"/>
    </source>
</evidence>
<dbReference type="Proteomes" id="UP000481153">
    <property type="component" value="Unassembled WGS sequence"/>
</dbReference>
<feature type="coiled-coil region" evidence="1">
    <location>
        <begin position="54"/>
        <end position="111"/>
    </location>
</feature>
<name>A0A6G0XPH0_9STRA</name>
<keyword evidence="1" id="KW-0175">Coiled coil</keyword>
<evidence type="ECO:0000313" key="2">
    <source>
        <dbReference type="EMBL" id="KAF0742221.1"/>
    </source>
</evidence>
<accession>A0A6G0XPH0</accession>
<evidence type="ECO:0000256" key="1">
    <source>
        <dbReference type="SAM" id="Coils"/>
    </source>
</evidence>
<sequence length="129" mass="14901">MHKQLVNLGLRRELHDKALQCSFETDFNNISTASEEDNDVQDDQAEEFSMACRLEELQRENQSLKDQIVQVRAELKQALVSRSGFATHVDLKKENHMLRQQVEEMQALQKRFLGTTKKTHVTFGGNQRG</sequence>